<reference evidence="2" key="1">
    <citation type="submission" date="2018-01" db="EMBL/GenBank/DDBJ databases">
        <authorList>
            <person name="Gatt S.M."/>
            <person name="Isern S."/>
            <person name="Jenkins M."/>
            <person name="Tan A.L."/>
            <person name="Michael S.F."/>
            <person name="Moore R.E."/>
            <person name="Ware V.C."/>
            <person name="Garlena R.A."/>
            <person name="Russell D.A."/>
            <person name="Pope W.H."/>
            <person name="Jacobs-Sera D."/>
            <person name="Hendrix R.W."/>
            <person name="Hatfull G.F."/>
        </authorList>
    </citation>
    <scope>NUCLEOTIDE SEQUENCE [LARGE SCALE GENOMIC DNA]</scope>
</reference>
<accession>A0A2K9VEY4</accession>
<evidence type="ECO:0000313" key="2">
    <source>
        <dbReference type="Proteomes" id="UP000241185"/>
    </source>
</evidence>
<keyword evidence="2" id="KW-1185">Reference proteome</keyword>
<proteinExistence type="predicted"/>
<organism evidence="1 2">
    <name type="scientific">Mycobacterium phage Rem711</name>
    <dbReference type="NCBI Taxonomy" id="2079285"/>
    <lineage>
        <taxon>Viruses</taxon>
        <taxon>Duplodnaviria</taxon>
        <taxon>Heunggongvirae</taxon>
        <taxon>Uroviricota</taxon>
        <taxon>Caudoviricetes</taxon>
        <taxon>Trigintaduovirus</taxon>
        <taxon>Trigintaduovirus rem711</taxon>
    </lineage>
</organism>
<name>A0A2K9VEY4_9CAUD</name>
<dbReference type="EMBL" id="MG770216">
    <property type="protein sequence ID" value="AUV60820.1"/>
    <property type="molecule type" value="Genomic_DNA"/>
</dbReference>
<protein>
    <submittedName>
        <fullName evidence="1">Uncharacterized protein</fullName>
    </submittedName>
</protein>
<evidence type="ECO:0000313" key="1">
    <source>
        <dbReference type="EMBL" id="AUV60820.1"/>
    </source>
</evidence>
<gene>
    <name evidence="1" type="ORF">SEA_REM711_42</name>
</gene>
<dbReference type="Proteomes" id="UP000241185">
    <property type="component" value="Segment"/>
</dbReference>
<sequence length="53" mass="5307">MKPPKAPCPHITSVTVPNAAGALVDICARCGKPAGVELRAGAVTVPDTIEGLL</sequence>